<evidence type="ECO:0000313" key="1">
    <source>
        <dbReference type="EMBL" id="MPC19083.1"/>
    </source>
</evidence>
<organism evidence="1 2">
    <name type="scientific">Portunus trituberculatus</name>
    <name type="common">Swimming crab</name>
    <name type="synonym">Neptunus trituberculatus</name>
    <dbReference type="NCBI Taxonomy" id="210409"/>
    <lineage>
        <taxon>Eukaryota</taxon>
        <taxon>Metazoa</taxon>
        <taxon>Ecdysozoa</taxon>
        <taxon>Arthropoda</taxon>
        <taxon>Crustacea</taxon>
        <taxon>Multicrustacea</taxon>
        <taxon>Malacostraca</taxon>
        <taxon>Eumalacostraca</taxon>
        <taxon>Eucarida</taxon>
        <taxon>Decapoda</taxon>
        <taxon>Pleocyemata</taxon>
        <taxon>Brachyura</taxon>
        <taxon>Eubrachyura</taxon>
        <taxon>Portunoidea</taxon>
        <taxon>Portunidae</taxon>
        <taxon>Portuninae</taxon>
        <taxon>Portunus</taxon>
    </lineage>
</organism>
<dbReference type="AlphaFoldDB" id="A0A5B7DCQ9"/>
<comment type="caution">
    <text evidence="1">The sequence shown here is derived from an EMBL/GenBank/DDBJ whole genome shotgun (WGS) entry which is preliminary data.</text>
</comment>
<proteinExistence type="predicted"/>
<name>A0A5B7DCQ9_PORTR</name>
<keyword evidence="2" id="KW-1185">Reference proteome</keyword>
<evidence type="ECO:0000313" key="2">
    <source>
        <dbReference type="Proteomes" id="UP000324222"/>
    </source>
</evidence>
<dbReference type="Proteomes" id="UP000324222">
    <property type="component" value="Unassembled WGS sequence"/>
</dbReference>
<sequence>MARVRLVRVRCIHRSSLRGRCQGGERLIGKNNGQTDRPSTFNAVATIITATTTTTLQHYWHTSPVDTTAAFTYETLDNIL</sequence>
<reference evidence="1 2" key="1">
    <citation type="submission" date="2019-05" db="EMBL/GenBank/DDBJ databases">
        <title>Another draft genome of Portunus trituberculatus and its Hox gene families provides insights of decapod evolution.</title>
        <authorList>
            <person name="Jeong J.-H."/>
            <person name="Song I."/>
            <person name="Kim S."/>
            <person name="Choi T."/>
            <person name="Kim D."/>
            <person name="Ryu S."/>
            <person name="Kim W."/>
        </authorList>
    </citation>
    <scope>NUCLEOTIDE SEQUENCE [LARGE SCALE GENOMIC DNA]</scope>
    <source>
        <tissue evidence="1">Muscle</tissue>
    </source>
</reference>
<protein>
    <submittedName>
        <fullName evidence="1">Uncharacterized protein</fullName>
    </submittedName>
</protein>
<gene>
    <name evidence="1" type="ORF">E2C01_011989</name>
</gene>
<dbReference type="EMBL" id="VSRR010000736">
    <property type="protein sequence ID" value="MPC19083.1"/>
    <property type="molecule type" value="Genomic_DNA"/>
</dbReference>
<accession>A0A5B7DCQ9</accession>